<dbReference type="KEGG" id="peu:105128402"/>
<feature type="compositionally biased region" description="Polar residues" evidence="1">
    <location>
        <begin position="352"/>
        <end position="373"/>
    </location>
</feature>
<evidence type="ECO:0000259" key="3">
    <source>
        <dbReference type="SMART" id="SM00666"/>
    </source>
</evidence>
<feature type="compositionally biased region" description="Low complexity" evidence="1">
    <location>
        <begin position="209"/>
        <end position="225"/>
    </location>
</feature>
<dbReference type="InterPro" id="IPR000270">
    <property type="entry name" value="PB1_dom"/>
</dbReference>
<dbReference type="InterPro" id="IPR053198">
    <property type="entry name" value="Gynoecium_Dev_Regulator"/>
</dbReference>
<organism evidence="4 6">
    <name type="scientific">Populus euphratica</name>
    <name type="common">Euphrates poplar</name>
    <dbReference type="NCBI Taxonomy" id="75702"/>
    <lineage>
        <taxon>Eukaryota</taxon>
        <taxon>Viridiplantae</taxon>
        <taxon>Streptophyta</taxon>
        <taxon>Embryophyta</taxon>
        <taxon>Tracheophyta</taxon>
        <taxon>Spermatophyta</taxon>
        <taxon>Magnoliopsida</taxon>
        <taxon>eudicotyledons</taxon>
        <taxon>Gunneridae</taxon>
        <taxon>Pentapetalae</taxon>
        <taxon>rosids</taxon>
        <taxon>fabids</taxon>
        <taxon>Malpighiales</taxon>
        <taxon>Salicaceae</taxon>
        <taxon>Saliceae</taxon>
        <taxon>Populus</taxon>
    </lineage>
</organism>
<evidence type="ECO:0000256" key="1">
    <source>
        <dbReference type="SAM" id="MobiDB-lite"/>
    </source>
</evidence>
<feature type="compositionally biased region" description="Basic residues" evidence="1">
    <location>
        <begin position="263"/>
        <end position="287"/>
    </location>
</feature>
<feature type="chain" id="PRO_5044708249" evidence="2">
    <location>
        <begin position="17"/>
        <end position="373"/>
    </location>
</feature>
<evidence type="ECO:0000313" key="5">
    <source>
        <dbReference type="RefSeq" id="XP_011016197.1"/>
    </source>
</evidence>
<dbReference type="GeneID" id="105119726"/>
<gene>
    <name evidence="6" type="primary">LOC105128402</name>
    <name evidence="5" type="synonym">LOC105119726</name>
</gene>
<evidence type="ECO:0000313" key="4">
    <source>
        <dbReference type="Proteomes" id="UP000694918"/>
    </source>
</evidence>
<evidence type="ECO:0000256" key="2">
    <source>
        <dbReference type="SAM" id="SignalP"/>
    </source>
</evidence>
<dbReference type="Gene3D" id="3.10.20.90">
    <property type="entry name" value="Phosphatidylinositol 3-kinase Catalytic Subunit, Chain A, domain 1"/>
    <property type="match status" value="1"/>
</dbReference>
<keyword evidence="2" id="KW-0732">Signal</keyword>
<accession>A0AAJ6UFL7</accession>
<feature type="region of interest" description="Disordered" evidence="1">
    <location>
        <begin position="336"/>
        <end position="373"/>
    </location>
</feature>
<proteinExistence type="predicted"/>
<protein>
    <submittedName>
        <fullName evidence="5">Uncharacterized protein LOC105119726</fullName>
    </submittedName>
    <submittedName>
        <fullName evidence="6">Uncharacterized protein LOC105128402</fullName>
    </submittedName>
</protein>
<dbReference type="RefSeq" id="XP_011028356.1">
    <property type="nucleotide sequence ID" value="XM_011030054.1"/>
</dbReference>
<dbReference type="CDD" id="cd06410">
    <property type="entry name" value="PB1_UP2"/>
    <property type="match status" value="1"/>
</dbReference>
<dbReference type="AlphaFoldDB" id="A0AAJ6UFL7"/>
<dbReference type="RefSeq" id="XP_011016197.1">
    <property type="nucleotide sequence ID" value="XM_011017895.1"/>
</dbReference>
<evidence type="ECO:0000313" key="6">
    <source>
        <dbReference type="RefSeq" id="XP_011028356.1"/>
    </source>
</evidence>
<reference evidence="5 6" key="1">
    <citation type="submission" date="2025-04" db="UniProtKB">
        <authorList>
            <consortium name="RefSeq"/>
        </authorList>
    </citation>
    <scope>IDENTIFICATION</scope>
</reference>
<sequence length="373" mass="41576">MVFFIYNLLLVVDSEGIELNRIGTTSFDMITELQKRAVNSVEMMKDMADEASAVAATSSPKNRVKLLCSYGGKITPRAVDGHLKYVGGETRVIAIPRDINFSELKKKLSVEFEGDMVLKYQVIPEELDVLVSVKTNEDLKHMLDEYDRHESEGTPKLRAFLFPSNPAAIEKSTPMDPSAPEQRYVEAVNGMVRPTGSFRLSPINANHPSFSLSASSSPKSTSPESNTVDSVPHEPTFMNSYHVSRNPMTRVHSSPSLCNLNTAHHHSSNHHLYQHQHQHHYHPHHQQHNPNGYQPSRSPHDPHRLSPSLPLGRPDFGRAPTGIGLNQYYSSRHNLGSGNSSKYGHYDDYSSYGLSTADRSVSLPQSPSNDNVE</sequence>
<feature type="signal peptide" evidence="2">
    <location>
        <begin position="1"/>
        <end position="16"/>
    </location>
</feature>
<name>A0AAJ6UFL7_POPEU</name>
<dbReference type="SMART" id="SM00666">
    <property type="entry name" value="PB1"/>
    <property type="match status" value="1"/>
</dbReference>
<dbReference type="Proteomes" id="UP000694918">
    <property type="component" value="Unplaced"/>
</dbReference>
<dbReference type="SUPFAM" id="SSF54277">
    <property type="entry name" value="CAD &amp; PB1 domains"/>
    <property type="match status" value="1"/>
</dbReference>
<feature type="region of interest" description="Disordered" evidence="1">
    <location>
        <begin position="209"/>
        <end position="324"/>
    </location>
</feature>
<dbReference type="GeneID" id="105128402"/>
<dbReference type="PANTHER" id="PTHR31066">
    <property type="entry name" value="OS05G0427100 PROTEIN-RELATED"/>
    <property type="match status" value="1"/>
</dbReference>
<keyword evidence="4" id="KW-1185">Reference proteome</keyword>
<feature type="domain" description="PB1" evidence="3">
    <location>
        <begin position="78"/>
        <end position="164"/>
    </location>
</feature>
<feature type="compositionally biased region" description="Polar residues" evidence="1">
    <location>
        <begin position="237"/>
        <end position="262"/>
    </location>
</feature>
<dbReference type="Pfam" id="PF00564">
    <property type="entry name" value="PB1"/>
    <property type="match status" value="1"/>
</dbReference>
<dbReference type="PANTHER" id="PTHR31066:SF47">
    <property type="entry name" value="PB1 DOMAIN-CONTAINING PROTEIN"/>
    <property type="match status" value="1"/>
</dbReference>
<dbReference type="KEGG" id="peu:105119726"/>